<dbReference type="RefSeq" id="WP_021801063.1">
    <property type="nucleotide sequence ID" value="NZ_KI273145.1"/>
</dbReference>
<dbReference type="AlphaFoldDB" id="U2NRL3"/>
<dbReference type="STRING" id="1294142.CINTURNW_1030"/>
<accession>U2NRL3</accession>
<dbReference type="Proteomes" id="UP000016721">
    <property type="component" value="Unassembled WGS sequence"/>
</dbReference>
<gene>
    <name evidence="1" type="ORF">CINTURNW_1030</name>
</gene>
<proteinExistence type="predicted"/>
<dbReference type="PATRIC" id="fig|1294142.3.peg.1030"/>
<name>U2NRL3_9CLOT</name>
<sequence length="102" mass="11366">MAKILAPNESYTGISASVAFYNGVGETKDKHLIEWFKEKGYTVVEEESTSELDNSTETGEKNIDEMSVEELIIYAQEKAIDIGKSTSQEGILKKIQDSEKVE</sequence>
<protein>
    <submittedName>
        <fullName evidence="1">Uncharacterized protein</fullName>
    </submittedName>
</protein>
<dbReference type="EMBL" id="APJA01000009">
    <property type="protein sequence ID" value="ERK31823.1"/>
    <property type="molecule type" value="Genomic_DNA"/>
</dbReference>
<evidence type="ECO:0000313" key="1">
    <source>
        <dbReference type="EMBL" id="ERK31823.1"/>
    </source>
</evidence>
<evidence type="ECO:0000313" key="2">
    <source>
        <dbReference type="Proteomes" id="UP000016721"/>
    </source>
</evidence>
<dbReference type="eggNOG" id="ENOG5033AF3">
    <property type="taxonomic scope" value="Bacteria"/>
</dbReference>
<comment type="caution">
    <text evidence="1">The sequence shown here is derived from an EMBL/GenBank/DDBJ whole genome shotgun (WGS) entry which is preliminary data.</text>
</comment>
<organism evidence="1 2">
    <name type="scientific">Clostridium intestinale URNW</name>
    <dbReference type="NCBI Taxonomy" id="1294142"/>
    <lineage>
        <taxon>Bacteria</taxon>
        <taxon>Bacillati</taxon>
        <taxon>Bacillota</taxon>
        <taxon>Clostridia</taxon>
        <taxon>Eubacteriales</taxon>
        <taxon>Clostridiaceae</taxon>
        <taxon>Clostridium</taxon>
    </lineage>
</organism>
<reference evidence="1 2" key="1">
    <citation type="journal article" date="2013" name="Genome Announc.">
        <title>Draft Genome Sequence of the Hydrogen- and Ethanol-Producing Bacterium Clostridium intestinale Strain URNW.</title>
        <authorList>
            <person name="Lal S."/>
            <person name="Ramachandran U."/>
            <person name="Zhang X."/>
            <person name="Sparling R."/>
            <person name="Levin D.B."/>
        </authorList>
    </citation>
    <scope>NUCLEOTIDE SEQUENCE [LARGE SCALE GENOMIC DNA]</scope>
    <source>
        <strain evidence="1 2">URNW</strain>
    </source>
</reference>
<dbReference type="HOGENOM" id="CLU_2367907_0_0_9"/>
<dbReference type="OrthoDB" id="2665494at2"/>
<keyword evidence="2" id="KW-1185">Reference proteome</keyword>